<keyword evidence="3 4" id="KW-0418">Kinase</keyword>
<accession>A0A8W8M661</accession>
<proteinExistence type="inferred from homology"/>
<dbReference type="EC" id="2.7.-.-" evidence="4"/>
<dbReference type="GO" id="GO:0005737">
    <property type="term" value="C:cytoplasm"/>
    <property type="evidence" value="ECO:0007669"/>
    <property type="project" value="TreeGrafter"/>
</dbReference>
<organism evidence="5 6">
    <name type="scientific">Magallana gigas</name>
    <name type="common">Pacific oyster</name>
    <name type="synonym">Crassostrea gigas</name>
    <dbReference type="NCBI Taxonomy" id="29159"/>
    <lineage>
        <taxon>Eukaryota</taxon>
        <taxon>Metazoa</taxon>
        <taxon>Spiralia</taxon>
        <taxon>Lophotrochozoa</taxon>
        <taxon>Mollusca</taxon>
        <taxon>Bivalvia</taxon>
        <taxon>Autobranchia</taxon>
        <taxon>Pteriomorphia</taxon>
        <taxon>Ostreida</taxon>
        <taxon>Ostreoidea</taxon>
        <taxon>Ostreidae</taxon>
        <taxon>Magallana</taxon>
    </lineage>
</organism>
<dbReference type="GO" id="GO:0005634">
    <property type="term" value="C:nucleus"/>
    <property type="evidence" value="ECO:0007669"/>
    <property type="project" value="TreeGrafter"/>
</dbReference>
<dbReference type="EnsemblMetazoa" id="G31965.1">
    <property type="protein sequence ID" value="G31965.1:cds"/>
    <property type="gene ID" value="G31965"/>
</dbReference>
<sequence>MPQVGVMGETELERVAVTPFVHQVGGHTCVLQVTPNVICKPYQENEALFYINLPEGLRGFVPFYRGVINISCDISNSCIKFYGEVPKGLASSILETYEEEDTLPVIDNAIPDSDCKQGLRDWSDQCVRRQIDRYGYWKFIMLENLVAPYRFPCVMDLKMGTSHRSPDASEAKRRMLEERWMSTTSSSLGFRMCGIQVYKNNSKSYVSHDKYYGRGLDKSGVKNEMLNFFHDGVSLRKDVIASIVTKLRQMLAVLETQCAFKLFSCSLLILYEGDSDVTNDSRDVPMAPSFDTNVPSSSNDVRLIDFANAIGISSCSKEDLASKAGIRFGIQSLVDLLEEII</sequence>
<dbReference type="GO" id="GO:0032958">
    <property type="term" value="P:inositol phosphate biosynthetic process"/>
    <property type="evidence" value="ECO:0007669"/>
    <property type="project" value="InterPro"/>
</dbReference>
<keyword evidence="6" id="KW-1185">Reference proteome</keyword>
<keyword evidence="2 4" id="KW-0808">Transferase</keyword>
<dbReference type="Pfam" id="PF03770">
    <property type="entry name" value="IPK"/>
    <property type="match status" value="1"/>
</dbReference>
<dbReference type="SUPFAM" id="SSF56104">
    <property type="entry name" value="SAICAR synthase-like"/>
    <property type="match status" value="1"/>
</dbReference>
<dbReference type="InterPro" id="IPR038286">
    <property type="entry name" value="IPK_sf"/>
</dbReference>
<dbReference type="Gene3D" id="3.30.470.160">
    <property type="entry name" value="Inositol polyphosphate kinase"/>
    <property type="match status" value="1"/>
</dbReference>
<dbReference type="GO" id="GO:0046854">
    <property type="term" value="P:phosphatidylinositol phosphate biosynthetic process"/>
    <property type="evidence" value="ECO:0007669"/>
    <property type="project" value="TreeGrafter"/>
</dbReference>
<evidence type="ECO:0000256" key="4">
    <source>
        <dbReference type="RuleBase" id="RU363090"/>
    </source>
</evidence>
<name>A0A8W8M661_MAGGI</name>
<protein>
    <recommendedName>
        <fullName evidence="4">Kinase</fullName>
        <ecNumber evidence="4">2.7.-.-</ecNumber>
    </recommendedName>
</protein>
<dbReference type="Proteomes" id="UP000005408">
    <property type="component" value="Unassembled WGS sequence"/>
</dbReference>
<evidence type="ECO:0000256" key="1">
    <source>
        <dbReference type="ARBA" id="ARBA00007374"/>
    </source>
</evidence>
<comment type="similarity">
    <text evidence="1 4">Belongs to the inositol phosphokinase (IPK) family.</text>
</comment>
<dbReference type="PANTHER" id="PTHR12400">
    <property type="entry name" value="INOSITOL POLYPHOSPHATE KINASE"/>
    <property type="match status" value="1"/>
</dbReference>
<dbReference type="AlphaFoldDB" id="A0A8W8M661"/>
<reference evidence="5" key="1">
    <citation type="submission" date="2022-08" db="UniProtKB">
        <authorList>
            <consortium name="EnsemblMetazoa"/>
        </authorList>
    </citation>
    <scope>IDENTIFICATION</scope>
    <source>
        <strain evidence="5">05x7-T-G4-1.051#20</strain>
    </source>
</reference>
<evidence type="ECO:0000313" key="6">
    <source>
        <dbReference type="Proteomes" id="UP000005408"/>
    </source>
</evidence>
<dbReference type="PANTHER" id="PTHR12400:SF21">
    <property type="entry name" value="KINASE"/>
    <property type="match status" value="1"/>
</dbReference>
<evidence type="ECO:0000256" key="2">
    <source>
        <dbReference type="ARBA" id="ARBA00022679"/>
    </source>
</evidence>
<evidence type="ECO:0000313" key="5">
    <source>
        <dbReference type="EnsemblMetazoa" id="G31965.1:cds"/>
    </source>
</evidence>
<dbReference type="GO" id="GO:0000828">
    <property type="term" value="F:inositol hexakisphosphate kinase activity"/>
    <property type="evidence" value="ECO:0007669"/>
    <property type="project" value="TreeGrafter"/>
</dbReference>
<evidence type="ECO:0000256" key="3">
    <source>
        <dbReference type="ARBA" id="ARBA00022777"/>
    </source>
</evidence>
<dbReference type="InterPro" id="IPR005522">
    <property type="entry name" value="IPK"/>
</dbReference>